<evidence type="ECO:0000256" key="1">
    <source>
        <dbReference type="ARBA" id="ARBA00006774"/>
    </source>
</evidence>
<dbReference type="FunFam" id="3.60.70.12:FF:000001">
    <property type="entry name" value="Arginine biosynthesis bifunctional protein ArgJ, chloroplastic"/>
    <property type="match status" value="1"/>
</dbReference>
<evidence type="ECO:0000256" key="2">
    <source>
        <dbReference type="ARBA" id="ARBA00011475"/>
    </source>
</evidence>
<evidence type="ECO:0000313" key="12">
    <source>
        <dbReference type="Proteomes" id="UP000752647"/>
    </source>
</evidence>
<keyword evidence="6 10" id="KW-0068">Autocatalytic cleavage</keyword>
<evidence type="ECO:0000256" key="7">
    <source>
        <dbReference type="ARBA" id="ARBA00023268"/>
    </source>
</evidence>
<keyword evidence="7 10" id="KW-0511">Multifunctional enzyme</keyword>
<keyword evidence="5 10" id="KW-0808">Transferase</keyword>
<sequence length="404" mass="42502">MTELLQKIHQLNIADIAAPLGFHGDGQHVGLKHKSKDLGWIYSETPAAVAGVFTTNQVQAAPVQLNKVTIKNGELQAIIVNSGNANAVTGDIGLEHAKIMQETTAKVLNIDASLVGVASTGIIGQILPIDKVVAGIHQLNIDGDTNGFAHAIMTTDTQEKSITIQSNIGGHLVTMSGVAKGSGMIHPNMATMLGFITTDVSVTSDLLQQALSDDVETSFNQITIDGDTSTNDMVLVMANGLAGNATITTASEDYDHFKTMLHTVTTALAIDIASDGEGATKLLSVTVNNGHSELDARMVAKKVVGSSLVKTAMFGKDPNWGRIIAAIGASDVTINPNIIDIALNDIPVMTAGAPVEFNQEMMSQSLEQKNIAIAINLHNGAAHGQAWGSDLTYEYVKINALYTT</sequence>
<dbReference type="HAMAP" id="MF_01106">
    <property type="entry name" value="ArgJ"/>
    <property type="match status" value="1"/>
</dbReference>
<dbReference type="GO" id="GO:0005737">
    <property type="term" value="C:cytoplasm"/>
    <property type="evidence" value="ECO:0007669"/>
    <property type="project" value="UniProtKB-SubCell"/>
</dbReference>
<dbReference type="GO" id="GO:0004358">
    <property type="term" value="F:L-glutamate N-acetyltransferase activity, acting on acetyl-L-ornithine as donor"/>
    <property type="evidence" value="ECO:0007669"/>
    <property type="project" value="UniProtKB-UniRule"/>
</dbReference>
<dbReference type="SUPFAM" id="SSF56266">
    <property type="entry name" value="DmpA/ArgJ-like"/>
    <property type="match status" value="1"/>
</dbReference>
<comment type="subcellular location">
    <subcellularLocation>
        <location evidence="10">Cytoplasm</location>
    </subcellularLocation>
</comment>
<comment type="similarity">
    <text evidence="1 10">Belongs to the ArgJ family.</text>
</comment>
<keyword evidence="10" id="KW-0963">Cytoplasm</keyword>
<comment type="subunit">
    <text evidence="2 10">Heterotetramer of two alpha and two beta chains.</text>
</comment>
<dbReference type="InterPro" id="IPR042195">
    <property type="entry name" value="ArgJ_beta_C"/>
</dbReference>
<comment type="function">
    <text evidence="10">Catalyzes two activities which are involved in the cyclic version of arginine biosynthesis: the synthesis of N-acetylglutamate from glutamate and acetyl-CoA as the acetyl donor, and of ornithine by transacetylation between N(2)-acetylornithine and glutamate.</text>
</comment>
<dbReference type="Pfam" id="PF01960">
    <property type="entry name" value="ArgJ"/>
    <property type="match status" value="1"/>
</dbReference>
<feature type="binding site" evidence="10">
    <location>
        <position position="180"/>
    </location>
    <ligand>
        <name>substrate</name>
    </ligand>
</feature>
<dbReference type="EC" id="2.3.1.1" evidence="10"/>
<dbReference type="CDD" id="cd02152">
    <property type="entry name" value="OAT"/>
    <property type="match status" value="1"/>
</dbReference>
<feature type="site" description="Involved in the stabilization of negative charge on the oxyanion by the formation of the oxyanion hole" evidence="10">
    <location>
        <position position="120"/>
    </location>
</feature>
<feature type="active site" description="Nucleophile" evidence="10">
    <location>
        <position position="191"/>
    </location>
</feature>
<name>A0A9Q3SX36_9LACO</name>
<dbReference type="EC" id="2.3.1.35" evidence="10"/>
<evidence type="ECO:0000256" key="3">
    <source>
        <dbReference type="ARBA" id="ARBA00022571"/>
    </source>
</evidence>
<dbReference type="GO" id="GO:0006526">
    <property type="term" value="P:L-arginine biosynthetic process"/>
    <property type="evidence" value="ECO:0007669"/>
    <property type="project" value="UniProtKB-UniRule"/>
</dbReference>
<evidence type="ECO:0000256" key="8">
    <source>
        <dbReference type="ARBA" id="ARBA00023315"/>
    </source>
</evidence>
<evidence type="ECO:0000256" key="10">
    <source>
        <dbReference type="HAMAP-Rule" id="MF_01106"/>
    </source>
</evidence>
<dbReference type="InterPro" id="IPR016117">
    <property type="entry name" value="ArgJ-like_dom_sf"/>
</dbReference>
<feature type="chain" id="PRO_5040552355" description="Arginine biosynthesis bifunctional protein ArgJ beta chain" evidence="10">
    <location>
        <begin position="191"/>
        <end position="404"/>
    </location>
</feature>
<feature type="binding site" evidence="10">
    <location>
        <position position="277"/>
    </location>
    <ligand>
        <name>substrate</name>
    </ligand>
</feature>
<dbReference type="AlphaFoldDB" id="A0A9Q3SX36"/>
<dbReference type="InterPro" id="IPR002813">
    <property type="entry name" value="Arg_biosynth_ArgJ"/>
</dbReference>
<dbReference type="NCBIfam" id="TIGR00120">
    <property type="entry name" value="ArgJ"/>
    <property type="match status" value="1"/>
</dbReference>
<feature type="binding site" evidence="10">
    <location>
        <position position="404"/>
    </location>
    <ligand>
        <name>substrate</name>
    </ligand>
</feature>
<dbReference type="GO" id="GO:0006592">
    <property type="term" value="P:ornithine biosynthetic process"/>
    <property type="evidence" value="ECO:0007669"/>
    <property type="project" value="TreeGrafter"/>
</dbReference>
<reference evidence="11" key="1">
    <citation type="submission" date="2021-05" db="EMBL/GenBank/DDBJ databases">
        <title>Pangenome of Leuconostoc gelidum warrants species status for Leuconostoc gelidum subsp. gasicomitatum.</title>
        <authorList>
            <person name="Johansson P."/>
            <person name="Sade E."/>
            <person name="Hultman J."/>
            <person name="Auvinen P."/>
            <person name="Bjorkroth J."/>
        </authorList>
    </citation>
    <scope>NUCLEOTIDE SEQUENCE</scope>
    <source>
        <strain evidence="11">A.21.4</strain>
    </source>
</reference>
<dbReference type="Gene3D" id="3.60.70.12">
    <property type="entry name" value="L-amino peptidase D-ALA esterase/amidase"/>
    <property type="match status" value="1"/>
</dbReference>
<evidence type="ECO:0000256" key="6">
    <source>
        <dbReference type="ARBA" id="ARBA00022813"/>
    </source>
</evidence>
<dbReference type="RefSeq" id="WP_224144098.1">
    <property type="nucleotide sequence ID" value="NZ_CBCPIF010000003.1"/>
</dbReference>
<dbReference type="PANTHER" id="PTHR23100">
    <property type="entry name" value="ARGININE BIOSYNTHESIS BIFUNCTIONAL PROTEIN ARGJ"/>
    <property type="match status" value="1"/>
</dbReference>
<comment type="pathway">
    <text evidence="10">Amino-acid biosynthesis; L-arginine biosynthesis; L-ornithine and N-acetyl-L-glutamate from L-glutamate and N(2)-acetyl-L-ornithine (cyclic): step 1/1.</text>
</comment>
<protein>
    <recommendedName>
        <fullName evidence="10">Arginine biosynthesis bifunctional protein ArgJ</fullName>
    </recommendedName>
    <domain>
        <recommendedName>
            <fullName evidence="10">Glutamate N-acetyltransferase</fullName>
            <ecNumber evidence="10">2.3.1.35</ecNumber>
        </recommendedName>
        <alternativeName>
            <fullName evidence="10">Ornithine acetyltransferase</fullName>
            <shortName evidence="10">OATase</shortName>
        </alternativeName>
        <alternativeName>
            <fullName evidence="10">Ornithine transacetylase</fullName>
        </alternativeName>
    </domain>
    <domain>
        <recommendedName>
            <fullName evidence="10">Amino-acid acetyltransferase</fullName>
            <ecNumber evidence="10">2.3.1.1</ecNumber>
        </recommendedName>
        <alternativeName>
            <fullName evidence="10">N-acetylglutamate synthase</fullName>
            <shortName evidence="10">AGSase</shortName>
        </alternativeName>
    </domain>
    <component>
        <recommendedName>
            <fullName evidence="10">Arginine biosynthesis bifunctional protein ArgJ alpha chain</fullName>
        </recommendedName>
    </component>
    <component>
        <recommendedName>
            <fullName evidence="10">Arginine biosynthesis bifunctional protein ArgJ beta chain</fullName>
        </recommendedName>
    </component>
</protein>
<dbReference type="NCBIfam" id="NF003802">
    <property type="entry name" value="PRK05388.1"/>
    <property type="match status" value="1"/>
</dbReference>
<dbReference type="EMBL" id="JAHBFI010000009">
    <property type="protein sequence ID" value="MBZ5962449.1"/>
    <property type="molecule type" value="Genomic_DNA"/>
</dbReference>
<comment type="catalytic activity">
    <reaction evidence="9 10">
        <text>N(2)-acetyl-L-ornithine + L-glutamate = N-acetyl-L-glutamate + L-ornithine</text>
        <dbReference type="Rhea" id="RHEA:15349"/>
        <dbReference type="ChEBI" id="CHEBI:29985"/>
        <dbReference type="ChEBI" id="CHEBI:44337"/>
        <dbReference type="ChEBI" id="CHEBI:46911"/>
        <dbReference type="ChEBI" id="CHEBI:57805"/>
        <dbReference type="EC" id="2.3.1.35"/>
    </reaction>
</comment>
<keyword evidence="3 10" id="KW-0055">Arginine biosynthesis</keyword>
<organism evidence="11 12">
    <name type="scientific">Leuconostoc gasicomitatum</name>
    <dbReference type="NCBI Taxonomy" id="115778"/>
    <lineage>
        <taxon>Bacteria</taxon>
        <taxon>Bacillati</taxon>
        <taxon>Bacillota</taxon>
        <taxon>Bacilli</taxon>
        <taxon>Lactobacillales</taxon>
        <taxon>Lactobacillaceae</taxon>
        <taxon>Leuconostoc</taxon>
        <taxon>Leuconostoc gelidum group</taxon>
    </lineage>
</organism>
<keyword evidence="8 10" id="KW-0012">Acyltransferase</keyword>
<keyword evidence="4 10" id="KW-0028">Amino-acid biosynthesis</keyword>
<comment type="catalytic activity">
    <reaction evidence="10">
        <text>L-glutamate + acetyl-CoA = N-acetyl-L-glutamate + CoA + H(+)</text>
        <dbReference type="Rhea" id="RHEA:24292"/>
        <dbReference type="ChEBI" id="CHEBI:15378"/>
        <dbReference type="ChEBI" id="CHEBI:29985"/>
        <dbReference type="ChEBI" id="CHEBI:44337"/>
        <dbReference type="ChEBI" id="CHEBI:57287"/>
        <dbReference type="ChEBI" id="CHEBI:57288"/>
        <dbReference type="EC" id="2.3.1.1"/>
    </reaction>
</comment>
<evidence type="ECO:0000256" key="9">
    <source>
        <dbReference type="ARBA" id="ARBA00049439"/>
    </source>
</evidence>
<accession>A0A9Q3SX36</accession>
<evidence type="ECO:0000313" key="11">
    <source>
        <dbReference type="EMBL" id="MBZ5962449.1"/>
    </source>
</evidence>
<dbReference type="Proteomes" id="UP000752647">
    <property type="component" value="Unassembled WGS sequence"/>
</dbReference>
<feature type="binding site" evidence="10">
    <location>
        <position position="399"/>
    </location>
    <ligand>
        <name>substrate</name>
    </ligand>
</feature>
<feature type="site" description="Cleavage; by autolysis" evidence="10">
    <location>
        <begin position="190"/>
        <end position="191"/>
    </location>
</feature>
<dbReference type="GO" id="GO:0004042">
    <property type="term" value="F:L-glutamate N-acetyltransferase activity"/>
    <property type="evidence" value="ECO:0007669"/>
    <property type="project" value="UniProtKB-UniRule"/>
</dbReference>
<evidence type="ECO:0000256" key="5">
    <source>
        <dbReference type="ARBA" id="ARBA00022679"/>
    </source>
</evidence>
<dbReference type="FunFam" id="3.10.20.340:FF:000001">
    <property type="entry name" value="Arginine biosynthesis bifunctional protein ArgJ, chloroplastic"/>
    <property type="match status" value="1"/>
</dbReference>
<feature type="chain" id="PRO_5040552356" description="Arginine biosynthesis bifunctional protein ArgJ alpha chain" evidence="10">
    <location>
        <begin position="1"/>
        <end position="190"/>
    </location>
</feature>
<feature type="site" description="Involved in the stabilization of negative charge on the oxyanion by the formation of the oxyanion hole" evidence="10">
    <location>
        <position position="121"/>
    </location>
</feature>
<evidence type="ECO:0000256" key="4">
    <source>
        <dbReference type="ARBA" id="ARBA00022605"/>
    </source>
</evidence>
<proteinExistence type="inferred from homology"/>
<dbReference type="Gene3D" id="3.10.20.340">
    <property type="entry name" value="ArgJ beta chain, C-terminal domain"/>
    <property type="match status" value="1"/>
</dbReference>
<comment type="caution">
    <text evidence="11">The sequence shown here is derived from an EMBL/GenBank/DDBJ whole genome shotgun (WGS) entry which is preliminary data.</text>
</comment>
<gene>
    <name evidence="10 11" type="primary">argJ</name>
    <name evidence="11" type="ORF">KIJ12_04655</name>
</gene>
<dbReference type="PANTHER" id="PTHR23100:SF0">
    <property type="entry name" value="ARGININE BIOSYNTHESIS BIFUNCTIONAL PROTEIN ARGJ, MITOCHONDRIAL"/>
    <property type="match status" value="1"/>
</dbReference>
<comment type="pathway">
    <text evidence="10">Amino-acid biosynthesis; L-arginine biosynthesis; N(2)-acetyl-L-ornithine from L-glutamate: step 1/4.</text>
</comment>
<feature type="binding site" evidence="10">
    <location>
        <position position="191"/>
    </location>
    <ligand>
        <name>substrate</name>
    </ligand>
</feature>
<feature type="binding site" evidence="10">
    <location>
        <position position="154"/>
    </location>
    <ligand>
        <name>substrate</name>
    </ligand>
</feature>